<evidence type="ECO:0000313" key="1">
    <source>
        <dbReference type="EMBL" id="CAI9971017.1"/>
    </source>
</evidence>
<dbReference type="EMBL" id="CAXDID020000370">
    <property type="protein sequence ID" value="CAL6083113.1"/>
    <property type="molecule type" value="Genomic_DNA"/>
</dbReference>
<dbReference type="AlphaFoldDB" id="A0AA86R7R1"/>
<gene>
    <name evidence="1" type="ORF">HINF_LOCUS58662</name>
    <name evidence="2" type="ORF">HINF_LOCUS61566</name>
</gene>
<evidence type="ECO:0000313" key="2">
    <source>
        <dbReference type="EMBL" id="CAL6083113.1"/>
    </source>
</evidence>
<accession>A0AA86R7R1</accession>
<reference evidence="2 3" key="2">
    <citation type="submission" date="2024-07" db="EMBL/GenBank/DDBJ databases">
        <authorList>
            <person name="Akdeniz Z."/>
        </authorList>
    </citation>
    <scope>NUCLEOTIDE SEQUENCE [LARGE SCALE GENOMIC DNA]</scope>
</reference>
<reference evidence="1" key="1">
    <citation type="submission" date="2023-06" db="EMBL/GenBank/DDBJ databases">
        <authorList>
            <person name="Kurt Z."/>
        </authorList>
    </citation>
    <scope>NUCLEOTIDE SEQUENCE</scope>
</reference>
<dbReference type="Proteomes" id="UP001642409">
    <property type="component" value="Unassembled WGS sequence"/>
</dbReference>
<proteinExistence type="predicted"/>
<name>A0AA86R7R1_9EUKA</name>
<dbReference type="EMBL" id="CATOUU010001088">
    <property type="protein sequence ID" value="CAI9971017.1"/>
    <property type="molecule type" value="Genomic_DNA"/>
</dbReference>
<evidence type="ECO:0000313" key="3">
    <source>
        <dbReference type="Proteomes" id="UP001642409"/>
    </source>
</evidence>
<protein>
    <submittedName>
        <fullName evidence="2">Hypothetical_protein</fullName>
    </submittedName>
</protein>
<organism evidence="1">
    <name type="scientific">Hexamita inflata</name>
    <dbReference type="NCBI Taxonomy" id="28002"/>
    <lineage>
        <taxon>Eukaryota</taxon>
        <taxon>Metamonada</taxon>
        <taxon>Diplomonadida</taxon>
        <taxon>Hexamitidae</taxon>
        <taxon>Hexamitinae</taxon>
        <taxon>Hexamita</taxon>
    </lineage>
</organism>
<comment type="caution">
    <text evidence="1">The sequence shown here is derived from an EMBL/GenBank/DDBJ whole genome shotgun (WGS) entry which is preliminary data.</text>
</comment>
<keyword evidence="3" id="KW-1185">Reference proteome</keyword>
<sequence length="104" mass="12080">MILQMLFNLEQITVSSSNFRYVLCFEISQSNSIFQKELQSYLSGSTRILFLEQMILQNYLLFKSKGKLPQELVLKQELQQLQCSDSLVSLNSHQETIILRECLG</sequence>